<dbReference type="InterPro" id="IPR036291">
    <property type="entry name" value="NAD(P)-bd_dom_sf"/>
</dbReference>
<dbReference type="Pfam" id="PF00550">
    <property type="entry name" value="PP-binding"/>
    <property type="match status" value="1"/>
</dbReference>
<dbReference type="GO" id="GO:0016491">
    <property type="term" value="F:oxidoreductase activity"/>
    <property type="evidence" value="ECO:0007669"/>
    <property type="project" value="InterPro"/>
</dbReference>
<dbReference type="Gene3D" id="3.40.50.150">
    <property type="entry name" value="Vaccinia Virus protein VP39"/>
    <property type="match status" value="1"/>
</dbReference>
<dbReference type="SUPFAM" id="SSF52151">
    <property type="entry name" value="FabD/lysophospholipase-like"/>
    <property type="match status" value="1"/>
</dbReference>
<feature type="active site" description="Proton donor; for dehydratase activity" evidence="8">
    <location>
        <position position="1144"/>
    </location>
</feature>
<feature type="active site" description="Proton acceptor; for dehydratase activity" evidence="8">
    <location>
        <position position="978"/>
    </location>
</feature>
<keyword evidence="2" id="KW-0597">Phosphoprotein</keyword>
<dbReference type="Gene3D" id="3.90.180.10">
    <property type="entry name" value="Medium-chain alcohol dehydrogenases, catalytic domain"/>
    <property type="match status" value="1"/>
</dbReference>
<evidence type="ECO:0000256" key="4">
    <source>
        <dbReference type="ARBA" id="ARBA00022679"/>
    </source>
</evidence>
<dbReference type="SMART" id="SM00825">
    <property type="entry name" value="PKS_KS"/>
    <property type="match status" value="1"/>
</dbReference>
<dbReference type="CDD" id="cd05195">
    <property type="entry name" value="enoyl_red"/>
    <property type="match status" value="1"/>
</dbReference>
<dbReference type="Pfam" id="PF16197">
    <property type="entry name" value="KAsynt_C_assoc"/>
    <property type="match status" value="1"/>
</dbReference>
<dbReference type="Gene3D" id="1.10.1200.10">
    <property type="entry name" value="ACP-like"/>
    <property type="match status" value="1"/>
</dbReference>
<dbReference type="PROSITE" id="PS52019">
    <property type="entry name" value="PKS_MFAS_DH"/>
    <property type="match status" value="1"/>
</dbReference>
<dbReference type="InterPro" id="IPR016039">
    <property type="entry name" value="Thiolase-like"/>
</dbReference>
<keyword evidence="4" id="KW-0808">Transferase</keyword>
<dbReference type="Pfam" id="PF02801">
    <property type="entry name" value="Ketoacyl-synt_C"/>
    <property type="match status" value="1"/>
</dbReference>
<accession>A0A6A5VB04</accession>
<feature type="domain" description="Carrier" evidence="10">
    <location>
        <begin position="2414"/>
        <end position="2489"/>
    </location>
</feature>
<dbReference type="CDD" id="cd00833">
    <property type="entry name" value="PKS"/>
    <property type="match status" value="1"/>
</dbReference>
<evidence type="ECO:0000313" key="13">
    <source>
        <dbReference type="EMBL" id="KAF1974315.1"/>
    </source>
</evidence>
<feature type="domain" description="PKS/mFAS DH" evidence="12">
    <location>
        <begin position="946"/>
        <end position="1227"/>
    </location>
</feature>
<dbReference type="OrthoDB" id="329835at2759"/>
<dbReference type="Pfam" id="PF08240">
    <property type="entry name" value="ADH_N"/>
    <property type="match status" value="1"/>
</dbReference>
<proteinExistence type="predicted"/>
<dbReference type="GO" id="GO:0006633">
    <property type="term" value="P:fatty acid biosynthetic process"/>
    <property type="evidence" value="ECO:0007669"/>
    <property type="project" value="InterPro"/>
</dbReference>
<dbReference type="Pfam" id="PF00107">
    <property type="entry name" value="ADH_zinc_N"/>
    <property type="match status" value="1"/>
</dbReference>
<dbReference type="Pfam" id="PF08242">
    <property type="entry name" value="Methyltransf_12"/>
    <property type="match status" value="1"/>
</dbReference>
<dbReference type="InterPro" id="IPR050091">
    <property type="entry name" value="PKS_NRPS_Biosynth_Enz"/>
</dbReference>
<dbReference type="SMART" id="SM00829">
    <property type="entry name" value="PKS_ER"/>
    <property type="match status" value="1"/>
</dbReference>
<dbReference type="InterPro" id="IPR042104">
    <property type="entry name" value="PKS_dehydratase_sf"/>
</dbReference>
<evidence type="ECO:0000256" key="7">
    <source>
        <dbReference type="ARBA" id="ARBA00023315"/>
    </source>
</evidence>
<dbReference type="InterPro" id="IPR014030">
    <property type="entry name" value="Ketoacyl_synth_N"/>
</dbReference>
<dbReference type="SUPFAM" id="SSF50129">
    <property type="entry name" value="GroES-like"/>
    <property type="match status" value="1"/>
</dbReference>
<keyword evidence="7" id="KW-0012">Acyltransferase</keyword>
<dbReference type="Gene3D" id="3.40.50.720">
    <property type="entry name" value="NAD(P)-binding Rossmann-like Domain"/>
    <property type="match status" value="2"/>
</dbReference>
<feature type="region of interest" description="N-terminal hotdog fold" evidence="8">
    <location>
        <begin position="946"/>
        <end position="1073"/>
    </location>
</feature>
<feature type="compositionally biased region" description="Low complexity" evidence="9">
    <location>
        <begin position="45"/>
        <end position="56"/>
    </location>
</feature>
<feature type="compositionally biased region" description="Polar residues" evidence="9">
    <location>
        <begin position="1"/>
        <end position="44"/>
    </location>
</feature>
<dbReference type="CDD" id="cd02440">
    <property type="entry name" value="AdoMet_MTases"/>
    <property type="match status" value="1"/>
</dbReference>
<evidence type="ECO:0000313" key="14">
    <source>
        <dbReference type="Proteomes" id="UP000800036"/>
    </source>
</evidence>
<dbReference type="InterPro" id="IPR013217">
    <property type="entry name" value="Methyltransf_12"/>
</dbReference>
<dbReference type="Pfam" id="PF08659">
    <property type="entry name" value="KR"/>
    <property type="match status" value="1"/>
</dbReference>
<dbReference type="GO" id="GO:0004312">
    <property type="term" value="F:fatty acid synthase activity"/>
    <property type="evidence" value="ECO:0007669"/>
    <property type="project" value="TreeGrafter"/>
</dbReference>
<dbReference type="InterPro" id="IPR020807">
    <property type="entry name" value="PKS_DH"/>
</dbReference>
<dbReference type="InterPro" id="IPR020843">
    <property type="entry name" value="ER"/>
</dbReference>
<dbReference type="SMART" id="SM00822">
    <property type="entry name" value="PKS_KR"/>
    <property type="match status" value="1"/>
</dbReference>
<dbReference type="GO" id="GO:0004315">
    <property type="term" value="F:3-oxoacyl-[acyl-carrier-protein] synthase activity"/>
    <property type="evidence" value="ECO:0007669"/>
    <property type="project" value="InterPro"/>
</dbReference>
<evidence type="ECO:0000256" key="3">
    <source>
        <dbReference type="ARBA" id="ARBA00022603"/>
    </source>
</evidence>
<dbReference type="Gene3D" id="3.40.47.10">
    <property type="match status" value="1"/>
</dbReference>
<name>A0A6A5VB04_9PLEO</name>
<dbReference type="InterPro" id="IPR049552">
    <property type="entry name" value="PKS_DH_N"/>
</dbReference>
<dbReference type="InterPro" id="IPR057326">
    <property type="entry name" value="KR_dom"/>
</dbReference>
<dbReference type="SMART" id="SM00826">
    <property type="entry name" value="PKS_DH"/>
    <property type="match status" value="1"/>
</dbReference>
<evidence type="ECO:0000256" key="6">
    <source>
        <dbReference type="ARBA" id="ARBA00023268"/>
    </source>
</evidence>
<dbReference type="InterPro" id="IPR013968">
    <property type="entry name" value="PKS_KR"/>
</dbReference>
<evidence type="ECO:0000259" key="11">
    <source>
        <dbReference type="PROSITE" id="PS52004"/>
    </source>
</evidence>
<dbReference type="Pfam" id="PF21089">
    <property type="entry name" value="PKS_DH_N"/>
    <property type="match status" value="1"/>
</dbReference>
<dbReference type="SUPFAM" id="SSF51735">
    <property type="entry name" value="NAD(P)-binding Rossmann-fold domains"/>
    <property type="match status" value="2"/>
</dbReference>
<dbReference type="PANTHER" id="PTHR43775:SF49">
    <property type="entry name" value="SYNTHASE, PUTATIVE (JCVI)-RELATED"/>
    <property type="match status" value="1"/>
</dbReference>
<dbReference type="InterPro" id="IPR013154">
    <property type="entry name" value="ADH-like_N"/>
</dbReference>
<dbReference type="GO" id="GO:0044550">
    <property type="term" value="P:secondary metabolite biosynthetic process"/>
    <property type="evidence" value="ECO:0007669"/>
    <property type="project" value="TreeGrafter"/>
</dbReference>
<dbReference type="Proteomes" id="UP000800036">
    <property type="component" value="Unassembled WGS sequence"/>
</dbReference>
<dbReference type="Pfam" id="PF00109">
    <property type="entry name" value="ketoacyl-synt"/>
    <property type="match status" value="1"/>
</dbReference>
<evidence type="ECO:0000259" key="10">
    <source>
        <dbReference type="PROSITE" id="PS50075"/>
    </source>
</evidence>
<evidence type="ECO:0000256" key="9">
    <source>
        <dbReference type="SAM" id="MobiDB-lite"/>
    </source>
</evidence>
<dbReference type="Gene3D" id="3.40.366.10">
    <property type="entry name" value="Malonyl-Coenzyme A Acyl Carrier Protein, domain 2"/>
    <property type="match status" value="1"/>
</dbReference>
<dbReference type="InterPro" id="IPR009081">
    <property type="entry name" value="PP-bd_ACP"/>
</dbReference>
<feature type="domain" description="Ketosynthase family 3 (KS3)" evidence="11">
    <location>
        <begin position="64"/>
        <end position="482"/>
    </location>
</feature>
<evidence type="ECO:0000256" key="2">
    <source>
        <dbReference type="ARBA" id="ARBA00022553"/>
    </source>
</evidence>
<dbReference type="GO" id="GO:0031177">
    <property type="term" value="F:phosphopantetheine binding"/>
    <property type="evidence" value="ECO:0007669"/>
    <property type="project" value="InterPro"/>
</dbReference>
<keyword evidence="6" id="KW-0511">Multifunctional enzyme</keyword>
<dbReference type="InterPro" id="IPR014043">
    <property type="entry name" value="Acyl_transferase_dom"/>
</dbReference>
<reference evidence="13" key="1">
    <citation type="journal article" date="2020" name="Stud. Mycol.">
        <title>101 Dothideomycetes genomes: a test case for predicting lifestyles and emergence of pathogens.</title>
        <authorList>
            <person name="Haridas S."/>
            <person name="Albert R."/>
            <person name="Binder M."/>
            <person name="Bloem J."/>
            <person name="Labutti K."/>
            <person name="Salamov A."/>
            <person name="Andreopoulos B."/>
            <person name="Baker S."/>
            <person name="Barry K."/>
            <person name="Bills G."/>
            <person name="Bluhm B."/>
            <person name="Cannon C."/>
            <person name="Castanera R."/>
            <person name="Culley D."/>
            <person name="Daum C."/>
            <person name="Ezra D."/>
            <person name="Gonzalez J."/>
            <person name="Henrissat B."/>
            <person name="Kuo A."/>
            <person name="Liang C."/>
            <person name="Lipzen A."/>
            <person name="Lutzoni F."/>
            <person name="Magnuson J."/>
            <person name="Mondo S."/>
            <person name="Nolan M."/>
            <person name="Ohm R."/>
            <person name="Pangilinan J."/>
            <person name="Park H.-J."/>
            <person name="Ramirez L."/>
            <person name="Alfaro M."/>
            <person name="Sun H."/>
            <person name="Tritt A."/>
            <person name="Yoshinaga Y."/>
            <person name="Zwiers L.-H."/>
            <person name="Turgeon B."/>
            <person name="Goodwin S."/>
            <person name="Spatafora J."/>
            <person name="Crous P."/>
            <person name="Grigoriev I."/>
        </authorList>
    </citation>
    <scope>NUCLEOTIDE SEQUENCE</scope>
    <source>
        <strain evidence="13">CBS 107.79</strain>
    </source>
</reference>
<keyword evidence="5" id="KW-0521">NADP</keyword>
<dbReference type="Pfam" id="PF14765">
    <property type="entry name" value="PS-DH"/>
    <property type="match status" value="1"/>
</dbReference>
<dbReference type="InterPro" id="IPR016035">
    <property type="entry name" value="Acyl_Trfase/lysoPLipase"/>
</dbReference>
<dbReference type="InterPro" id="IPR049900">
    <property type="entry name" value="PKS_mFAS_DH"/>
</dbReference>
<keyword evidence="14" id="KW-1185">Reference proteome</keyword>
<sequence length="2496" mass="272316">MTNTINDTAGTHANGYTNGHTNGSSNGTSHHTNGFSNGTEGHVSNGTNGHANGHANVDLDGVSGTPVAICGMAMRLPGGIRNERELYDFLFNKGDARSVVPEDRYNTEGYYSPDGRHGTVNTKQGYFIRDIDYSNLDLSMFTFSAAEAEQLDPNHRLVLEVVREAFENAGETQWRSKNIGTYSGLFTEDWQEMAHRDPQDYNAHRVLGGTDFALPNRVAYEYDLKGPSMVIKTACSSAGIALHEALEAIRENKITAAVITGSNLIMAPGLNISLTLLGSLSPEGSSKSFDASADGYARGEAVSALYIKRLDEAIKDGNPIRAVIRASATNADGKSNGITMPEGEAHERLIRQAYSSINLPLSSTAMIEAHGTGTKVGDPIEVGAIGKCWGSDGIYIGASKPNLGHSEGAAAITGIMKAVVSLEHRTILPNIKFDTPNPRIPWKDLRLTVPTAPTPWPANKAERMSVNSYGIGGSNVHFVIDSAASFGIMQPTPKKSFDTAPRKALLVFSANHEESLKRVGEGVKEYLALHPDRVADAAYTLAARREHMKLRNFAVWKGAEGTWEVAAKVKCAGAAEAAFVFTGQGAQWVHMGRELMVDYPSFLENIRAMDKVLQSLSHAPSWSIEADVLANVDDKNVLLEPEFSQPLCTALQVALVDLLATWNIKPSAVVGHSSGELAAAYAAGALSAKEAVIAAFYRGQVCKTPKKVGGMAAVGLGRDEVHPYLAAGVRIACENSGSSVTISGDLKPLEEVMAKIKDARPDVLCRKLQVKAAYHSHHMALVGDEYHEHIAPHLSPKAPKIPFYSSVRAKVLREASDFGARYWQDNLENPVLFHSATKLLLASSKECTVHLEVGPHAALAGPLRQIYKEGSDGVNYVSVLSRGTDDTVSFLSAIGQLHSLGVAASYPHTSETVLTDMPNYPWHYEKAYWSETRIQKSWRFRKHLPHDLLGLRILEGSDVAPSWRNVLKTINVPWLMEHCVGDDTVFPAAGYLAMAGEATFQINGVREYTVREVEINKALVLYNDKSVEVITNLAPQRLESSGTQWYTFQIVSYDGNTWNTHCSGLVRSGRASPLPAKKELSLDRAVSSSRWYTTLSRVGLNYTGKFARLSNMAASVVEPFASAEVFDERDANESSYAVHPSTLDMIFQSLTIAKAQGIYRDFNTLFLPTYIEELYVGEATGKTVKINTSATGEAGIVEGHSYGLVDGDFVYALKGFQGTSMRNVDPEPSLAHTTLELQWKPHPKYLEAKKLMHMKKDIRNVIQLSERLEVLCAIEYRNAVQGLTAAQPHLDKYRDWLNAEYERYQRPGYPLVEDSADLVKMNPVERRKLIEEVRKQAEDAGAWATANAIYRAYAHAAPVFEGKDNYLDILLQDGVLTGIYADYNDIWDFKDYLQLHGHAKPQMRILEIGAGTGGLTSKFLENLRSDYGERLYLKYTFTDISSGFFVQAKERFKDYEGIEYQALDISKDPVEQGFNAGEYDLIIASNVLHATPILQDTLTNVRTLLKPDGQLFMQELCPVTQTMQFVIGAFEGWWLQSDGRDTPFIEPAEWDKRLRDAGFSGCDSVTVDYEKPYTWVANIVAKPAIKDTAPQKVTLLLGTQKTDFVGKVEEVLRAQGIAFDSVQWGQDPPADQDIISFVDLGEHTLLQDISSEDLGKLSRLIDDFQGSTMLWLMPPAQIKSTDPYAGQMVGLLRTIRSELAASFATVELEDTSAGAAEAVAHVLKAIRDSKDSEDDLDVDMEWAWSNGALQVGRFHWSPIEKDLAATAKTATSKALTVRTPGLLQSLEWIPQELDEPAPEEVHIKVTAAGLNQHDVQTALGANGGQKAIFGLESVGYVTKLGANVCHLAVGDRVLAIGAESTGLATEIKRSSQLVVKIHDQLSDEEAATLPLAYITAAIFLVEKWKLEKGQTVLIHNAASGNGIAAINLAKWLGAEIYATAGTEEESSFLVKELGISKDRVFSSQDSGFVDGILAATNGAGIDLVLNSLSGDLQSASWKTVASDGAMVELGKRDGECRGQVSLPGGNNRTLLGGDVTHFLATSKPKVARLLDLVIGLYVKGEIKPIAPFMAFNAADIEAAFKHVLHGESQIGSVVIKLPKEDTLHVAPTVPTPQFRGDATYVLVGGLGGLGKAIAQWMVQYGARSLMFLSRSAGKSQEDQDFFKELDLMNCSTQYFPVDIADAAKLKEAVSQASKPIAGALHMPLVLADRGFFDMDHETWNKPITPKVTGAWNLHKFLPKDMDFLVLFSSVGGTYGYYGQSNYAAANTFLDSFSQYRHNLGLPASVMSIGPIDDVGLVARNVSTREALLHNLASLLTESYFLDTLQLAIARSHSTQPATSPFAGYAARNHIFHSAESATPIQDAENGIMWKRDPRMAIYRNIQRVSSVETTSTTSQLKQFLQTVSKEPSKLEQKASVDFIAKELGNCIANFLGSDEVDLSLPIAAAGVDSLVAIEIRNWWKTNLGTDISVLELLGGGSIEQLGATAAQRLKVKYTKE</sequence>
<gene>
    <name evidence="13" type="ORF">BU23DRAFT_637802</name>
</gene>
<protein>
    <submittedName>
        <fullName evidence="13">Putative polyketide synthase</fullName>
    </submittedName>
</protein>
<dbReference type="GO" id="GO:0032259">
    <property type="term" value="P:methylation"/>
    <property type="evidence" value="ECO:0007669"/>
    <property type="project" value="UniProtKB-KW"/>
</dbReference>
<dbReference type="InterPro" id="IPR020841">
    <property type="entry name" value="PKS_Beta-ketoAc_synthase_dom"/>
</dbReference>
<evidence type="ECO:0000259" key="12">
    <source>
        <dbReference type="PROSITE" id="PS52019"/>
    </source>
</evidence>
<dbReference type="SMART" id="SM00823">
    <property type="entry name" value="PKS_PP"/>
    <property type="match status" value="1"/>
</dbReference>
<dbReference type="InterPro" id="IPR049551">
    <property type="entry name" value="PKS_DH_C"/>
</dbReference>
<dbReference type="SMART" id="SM00827">
    <property type="entry name" value="PKS_AT"/>
    <property type="match status" value="1"/>
</dbReference>
<keyword evidence="1" id="KW-0596">Phosphopantetheine</keyword>
<evidence type="ECO:0000256" key="8">
    <source>
        <dbReference type="PROSITE-ProRule" id="PRU01363"/>
    </source>
</evidence>
<dbReference type="Gene3D" id="3.10.129.110">
    <property type="entry name" value="Polyketide synthase dehydratase"/>
    <property type="match status" value="1"/>
</dbReference>
<dbReference type="SUPFAM" id="SSF55048">
    <property type="entry name" value="Probable ACP-binding domain of malonyl-CoA ACP transacylase"/>
    <property type="match status" value="1"/>
</dbReference>
<dbReference type="InterPro" id="IPR001227">
    <property type="entry name" value="Ac_transferase_dom_sf"/>
</dbReference>
<dbReference type="InterPro" id="IPR020806">
    <property type="entry name" value="PKS_PP-bd"/>
</dbReference>
<dbReference type="EMBL" id="ML976675">
    <property type="protein sequence ID" value="KAF1974315.1"/>
    <property type="molecule type" value="Genomic_DNA"/>
</dbReference>
<dbReference type="InterPro" id="IPR016036">
    <property type="entry name" value="Malonyl_transacylase_ACP-bd"/>
</dbReference>
<dbReference type="GO" id="GO:0008168">
    <property type="term" value="F:methyltransferase activity"/>
    <property type="evidence" value="ECO:0007669"/>
    <property type="project" value="UniProtKB-KW"/>
</dbReference>
<dbReference type="PANTHER" id="PTHR43775">
    <property type="entry name" value="FATTY ACID SYNTHASE"/>
    <property type="match status" value="1"/>
</dbReference>
<dbReference type="InterPro" id="IPR029063">
    <property type="entry name" value="SAM-dependent_MTases_sf"/>
</dbReference>
<keyword evidence="3" id="KW-0489">Methyltransferase</keyword>
<dbReference type="InterPro" id="IPR036736">
    <property type="entry name" value="ACP-like_sf"/>
</dbReference>
<evidence type="ECO:0000256" key="1">
    <source>
        <dbReference type="ARBA" id="ARBA00022450"/>
    </source>
</evidence>
<organism evidence="13 14">
    <name type="scientific">Bimuria novae-zelandiae CBS 107.79</name>
    <dbReference type="NCBI Taxonomy" id="1447943"/>
    <lineage>
        <taxon>Eukaryota</taxon>
        <taxon>Fungi</taxon>
        <taxon>Dikarya</taxon>
        <taxon>Ascomycota</taxon>
        <taxon>Pezizomycotina</taxon>
        <taxon>Dothideomycetes</taxon>
        <taxon>Pleosporomycetidae</taxon>
        <taxon>Pleosporales</taxon>
        <taxon>Massarineae</taxon>
        <taxon>Didymosphaeriaceae</taxon>
        <taxon>Bimuria</taxon>
    </lineage>
</organism>
<dbReference type="InterPro" id="IPR014031">
    <property type="entry name" value="Ketoacyl_synth_C"/>
</dbReference>
<dbReference type="InterPro" id="IPR011032">
    <property type="entry name" value="GroES-like_sf"/>
</dbReference>
<dbReference type="InterPro" id="IPR013149">
    <property type="entry name" value="ADH-like_C"/>
</dbReference>
<feature type="region of interest" description="C-terminal hotdog fold" evidence="8">
    <location>
        <begin position="1083"/>
        <end position="1227"/>
    </location>
</feature>
<dbReference type="PROSITE" id="PS00606">
    <property type="entry name" value="KS3_1"/>
    <property type="match status" value="1"/>
</dbReference>
<dbReference type="InterPro" id="IPR032821">
    <property type="entry name" value="PKS_assoc"/>
</dbReference>
<dbReference type="SUPFAM" id="SSF47336">
    <property type="entry name" value="ACP-like"/>
    <property type="match status" value="1"/>
</dbReference>
<dbReference type="SUPFAM" id="SSF53335">
    <property type="entry name" value="S-adenosyl-L-methionine-dependent methyltransferases"/>
    <property type="match status" value="1"/>
</dbReference>
<evidence type="ECO:0000256" key="5">
    <source>
        <dbReference type="ARBA" id="ARBA00022857"/>
    </source>
</evidence>
<dbReference type="Pfam" id="PF00698">
    <property type="entry name" value="Acyl_transf_1"/>
    <property type="match status" value="1"/>
</dbReference>
<feature type="region of interest" description="Disordered" evidence="9">
    <location>
        <begin position="1"/>
        <end position="57"/>
    </location>
</feature>
<dbReference type="SUPFAM" id="SSF53901">
    <property type="entry name" value="Thiolase-like"/>
    <property type="match status" value="1"/>
</dbReference>
<dbReference type="InterPro" id="IPR018201">
    <property type="entry name" value="Ketoacyl_synth_AS"/>
</dbReference>
<dbReference type="PROSITE" id="PS50075">
    <property type="entry name" value="CARRIER"/>
    <property type="match status" value="1"/>
</dbReference>
<dbReference type="PROSITE" id="PS52004">
    <property type="entry name" value="KS3_2"/>
    <property type="match status" value="1"/>
</dbReference>